<accession>C5MA66</accession>
<reference evidence="1 2" key="1">
    <citation type="journal article" date="2009" name="Nature">
        <title>Evolution of pathogenicity and sexual reproduction in eight Candida genomes.</title>
        <authorList>
            <person name="Butler G."/>
            <person name="Rasmussen M.D."/>
            <person name="Lin M.F."/>
            <person name="Santos M.A."/>
            <person name="Sakthikumar S."/>
            <person name="Munro C.A."/>
            <person name="Rheinbay E."/>
            <person name="Grabherr M."/>
            <person name="Forche A."/>
            <person name="Reedy J.L."/>
            <person name="Agrafioti I."/>
            <person name="Arnaud M.B."/>
            <person name="Bates S."/>
            <person name="Brown A.J."/>
            <person name="Brunke S."/>
            <person name="Costanzo M.C."/>
            <person name="Fitzpatrick D.A."/>
            <person name="de Groot P.W."/>
            <person name="Harris D."/>
            <person name="Hoyer L.L."/>
            <person name="Hube B."/>
            <person name="Klis F.M."/>
            <person name="Kodira C."/>
            <person name="Lennard N."/>
            <person name="Logue M.E."/>
            <person name="Martin R."/>
            <person name="Neiman A.M."/>
            <person name="Nikolaou E."/>
            <person name="Quail M.A."/>
            <person name="Quinn J."/>
            <person name="Santos M.C."/>
            <person name="Schmitzberger F.F."/>
            <person name="Sherlock G."/>
            <person name="Shah P."/>
            <person name="Silverstein K.A."/>
            <person name="Skrzypek M.S."/>
            <person name="Soll D."/>
            <person name="Staggs R."/>
            <person name="Stansfield I."/>
            <person name="Stumpf M.P."/>
            <person name="Sudbery P.E."/>
            <person name="Srikantha T."/>
            <person name="Zeng Q."/>
            <person name="Berman J."/>
            <person name="Berriman M."/>
            <person name="Heitman J."/>
            <person name="Gow N.A."/>
            <person name="Lorenz M.C."/>
            <person name="Birren B.W."/>
            <person name="Kellis M."/>
            <person name="Cuomo C.A."/>
        </authorList>
    </citation>
    <scope>NUCLEOTIDE SEQUENCE [LARGE SCALE GENOMIC DNA]</scope>
    <source>
        <strain evidence="2">ATCC MYA-3404 / T1</strain>
    </source>
</reference>
<name>C5MA66_CANTT</name>
<dbReference type="KEGG" id="ctp:CTRG_02378"/>
<keyword evidence="2" id="KW-1185">Reference proteome</keyword>
<evidence type="ECO:0000313" key="1">
    <source>
        <dbReference type="EMBL" id="EER33560.1"/>
    </source>
</evidence>
<proteinExistence type="predicted"/>
<evidence type="ECO:0000313" key="2">
    <source>
        <dbReference type="Proteomes" id="UP000002037"/>
    </source>
</evidence>
<dbReference type="AlphaFoldDB" id="C5MA66"/>
<dbReference type="Proteomes" id="UP000002037">
    <property type="component" value="Unassembled WGS sequence"/>
</dbReference>
<organism evidence="1 2">
    <name type="scientific">Candida tropicalis (strain ATCC MYA-3404 / T1)</name>
    <name type="common">Yeast</name>
    <dbReference type="NCBI Taxonomy" id="294747"/>
    <lineage>
        <taxon>Eukaryota</taxon>
        <taxon>Fungi</taxon>
        <taxon>Dikarya</taxon>
        <taxon>Ascomycota</taxon>
        <taxon>Saccharomycotina</taxon>
        <taxon>Pichiomycetes</taxon>
        <taxon>Debaryomycetaceae</taxon>
        <taxon>Candida/Lodderomyces clade</taxon>
        <taxon>Candida</taxon>
    </lineage>
</organism>
<gene>
    <name evidence="1" type="ORF">CTRG_02378</name>
</gene>
<dbReference type="HOGENOM" id="CLU_1517681_0_0_1"/>
<dbReference type="GeneID" id="8301668"/>
<protein>
    <submittedName>
        <fullName evidence="1">Uncharacterized protein</fullName>
    </submittedName>
</protein>
<dbReference type="EMBL" id="GG692397">
    <property type="protein sequence ID" value="EER33560.1"/>
    <property type="molecule type" value="Genomic_DNA"/>
</dbReference>
<dbReference type="OrthoDB" id="4021331at2759"/>
<dbReference type="VEuPathDB" id="FungiDB:CTRG_02378"/>
<dbReference type="RefSeq" id="XP_002548081.1">
    <property type="nucleotide sequence ID" value="XM_002548035.1"/>
</dbReference>
<sequence length="177" mass="21493">MQRPLYEETWDQITYDYHNLQNLAENSVSIRNFAFKCQEIVNNKLTMDREYYKSAKRFLLITKLLNIQPEIRIKLIRELLRIPNFNQSYHDLPQEKQVNLLNRVRAISEMAEYSNLHLNLGFLLELSGYIFTKRFKYNAHILYQLMKRENDNRTRRIQSMQLEEESDFSFEDTDDEL</sequence>